<keyword evidence="12 13" id="KW-0511">Multifunctional enzyme</keyword>
<dbReference type="SUPFAM" id="SSF53448">
    <property type="entry name" value="Nucleotide-diphospho-sugar transferases"/>
    <property type="match status" value="1"/>
</dbReference>
<comment type="catalytic activity">
    <reaction evidence="1 13">
        <text>4-CDP-2-C-methyl-D-erythritol 2-phosphate = 2-C-methyl-D-erythritol 2,4-cyclic diphosphate + CMP</text>
        <dbReference type="Rhea" id="RHEA:23864"/>
        <dbReference type="ChEBI" id="CHEBI:57919"/>
        <dbReference type="ChEBI" id="CHEBI:58483"/>
        <dbReference type="ChEBI" id="CHEBI:60377"/>
        <dbReference type="EC" id="4.6.1.12"/>
    </reaction>
</comment>
<dbReference type="InterPro" id="IPR050088">
    <property type="entry name" value="IspD/TarI_cytidylyltransf_bact"/>
</dbReference>
<dbReference type="HAMAP" id="MF_00108">
    <property type="entry name" value="IspD"/>
    <property type="match status" value="1"/>
</dbReference>
<feature type="site" description="Transition state stabilizer" evidence="13">
    <location>
        <position position="267"/>
    </location>
</feature>
<comment type="pathway">
    <text evidence="4 13">Isoprenoid biosynthesis; isopentenyl diphosphate biosynthesis via DXP pathway; isopentenyl diphosphate from 1-deoxy-D-xylulose 5-phosphate: step 4/6.</text>
</comment>
<dbReference type="EMBL" id="BAAAQY010000008">
    <property type="protein sequence ID" value="GAA2240043.1"/>
    <property type="molecule type" value="Genomic_DNA"/>
</dbReference>
<evidence type="ECO:0000256" key="3">
    <source>
        <dbReference type="ARBA" id="ARBA00001968"/>
    </source>
</evidence>
<keyword evidence="9 13" id="KW-0479">Metal-binding</keyword>
<feature type="region of interest" description="2-C-methyl-D-erythritol 2,4-cyclodiphosphate synthase" evidence="13">
    <location>
        <begin position="235"/>
        <end position="388"/>
    </location>
</feature>
<comment type="cofactor">
    <cofactor evidence="3 13">
        <name>a divalent metal cation</name>
        <dbReference type="ChEBI" id="CHEBI:60240"/>
    </cofactor>
</comment>
<dbReference type="PROSITE" id="PS01350">
    <property type="entry name" value="ISPF"/>
    <property type="match status" value="1"/>
</dbReference>
<feature type="site" description="Positions MEP for the nucleophilic attack" evidence="13">
    <location>
        <position position="212"/>
    </location>
</feature>
<feature type="binding site" evidence="13">
    <location>
        <position position="369"/>
    </location>
    <ligand>
        <name>4-CDP-2-C-methyl-D-erythritol 2-phosphate</name>
        <dbReference type="ChEBI" id="CHEBI:57919"/>
    </ligand>
</feature>
<dbReference type="EC" id="2.7.7.60" evidence="13"/>
<name>A0ABN3DRH1_9MICO</name>
<evidence type="ECO:0000256" key="4">
    <source>
        <dbReference type="ARBA" id="ARBA00004709"/>
    </source>
</evidence>
<evidence type="ECO:0000256" key="12">
    <source>
        <dbReference type="ARBA" id="ARBA00023268"/>
    </source>
</evidence>
<comment type="catalytic activity">
    <reaction evidence="2 13">
        <text>2-C-methyl-D-erythritol 4-phosphate + CTP + H(+) = 4-CDP-2-C-methyl-D-erythritol + diphosphate</text>
        <dbReference type="Rhea" id="RHEA:13429"/>
        <dbReference type="ChEBI" id="CHEBI:15378"/>
        <dbReference type="ChEBI" id="CHEBI:33019"/>
        <dbReference type="ChEBI" id="CHEBI:37563"/>
        <dbReference type="ChEBI" id="CHEBI:57823"/>
        <dbReference type="ChEBI" id="CHEBI:58262"/>
        <dbReference type="EC" id="2.7.7.60"/>
    </reaction>
</comment>
<dbReference type="Proteomes" id="UP001500929">
    <property type="component" value="Unassembled WGS sequence"/>
</dbReference>
<dbReference type="InterPro" id="IPR036571">
    <property type="entry name" value="MECDP_synthase_sf"/>
</dbReference>
<keyword evidence="7 13" id="KW-0808">Transferase</keyword>
<comment type="similarity">
    <text evidence="13">In the N-terminal section; belongs to the IspD/TarI cytidylyltransferase family. IspD subfamily.</text>
</comment>
<evidence type="ECO:0000313" key="16">
    <source>
        <dbReference type="Proteomes" id="UP001500929"/>
    </source>
</evidence>
<feature type="binding site" evidence="13">
    <location>
        <begin position="241"/>
        <end position="243"/>
    </location>
    <ligand>
        <name>4-CDP-2-C-methyl-D-erythritol 2-phosphate</name>
        <dbReference type="ChEBI" id="CHEBI:57919"/>
    </ligand>
</feature>
<dbReference type="InterPro" id="IPR034683">
    <property type="entry name" value="IspD/TarI"/>
</dbReference>
<dbReference type="SUPFAM" id="SSF69765">
    <property type="entry name" value="IpsF-like"/>
    <property type="match status" value="1"/>
</dbReference>
<feature type="site" description="Transition state stabilizer" evidence="13">
    <location>
        <position position="363"/>
    </location>
</feature>
<keyword evidence="10 13" id="KW-0414">Isoprene biosynthesis</keyword>
<evidence type="ECO:0000256" key="10">
    <source>
        <dbReference type="ARBA" id="ARBA00023229"/>
    </source>
</evidence>
<dbReference type="PANTHER" id="PTHR32125">
    <property type="entry name" value="2-C-METHYL-D-ERYTHRITOL 4-PHOSPHATE CYTIDYLYLTRANSFERASE, CHLOROPLASTIC"/>
    <property type="match status" value="1"/>
</dbReference>
<feature type="binding site" evidence="13">
    <location>
        <position position="243"/>
    </location>
    <ligand>
        <name>a divalent metal cation</name>
        <dbReference type="ChEBI" id="CHEBI:60240"/>
    </ligand>
</feature>
<evidence type="ECO:0000256" key="8">
    <source>
        <dbReference type="ARBA" id="ARBA00022695"/>
    </source>
</evidence>
<feature type="binding site" evidence="13">
    <location>
        <position position="275"/>
    </location>
    <ligand>
        <name>a divalent metal cation</name>
        <dbReference type="ChEBI" id="CHEBI:60240"/>
    </ligand>
</feature>
<feature type="binding site" evidence="13">
    <location>
        <begin position="289"/>
        <end position="291"/>
    </location>
    <ligand>
        <name>4-CDP-2-C-methyl-D-erythritol 2-phosphate</name>
        <dbReference type="ChEBI" id="CHEBI:57919"/>
    </ligand>
</feature>
<protein>
    <recommendedName>
        <fullName evidence="13">Bifunctional enzyme IspD/IspF</fullName>
    </recommendedName>
    <domain>
        <recommendedName>
            <fullName evidence="13">2-C-methyl-D-erythritol 4-phosphate cytidylyltransferase</fullName>
            <ecNumber evidence="13">2.7.7.60</ecNumber>
        </recommendedName>
        <alternativeName>
            <fullName evidence="13">4-diphosphocytidyl-2C-methyl-D-erythritol synthase</fullName>
        </alternativeName>
        <alternativeName>
            <fullName evidence="13">MEP cytidylyltransferase</fullName>
            <shortName evidence="13">MCT</shortName>
        </alternativeName>
    </domain>
    <domain>
        <recommendedName>
            <fullName evidence="13">2-C-methyl-D-erythritol 2,4-cyclodiphosphate synthase</fullName>
            <shortName evidence="13">MECDP-synthase</shortName>
            <shortName evidence="13">MECPP-synthase</shortName>
            <shortName evidence="13">MECPS</shortName>
            <ecNumber evidence="13">4.6.1.12</ecNumber>
        </recommendedName>
    </domain>
</protein>
<dbReference type="EC" id="4.6.1.12" evidence="13"/>
<feature type="binding site" evidence="13">
    <location>
        <position position="372"/>
    </location>
    <ligand>
        <name>4-CDP-2-C-methyl-D-erythritol 2-phosphate</name>
        <dbReference type="ChEBI" id="CHEBI:57919"/>
    </ligand>
</feature>
<dbReference type="PROSITE" id="PS01295">
    <property type="entry name" value="ISPD"/>
    <property type="match status" value="1"/>
</dbReference>
<feature type="domain" description="2-C-methyl-D-erythritol 2,4-cyclodiphosphate synthase" evidence="14">
    <location>
        <begin position="235"/>
        <end position="384"/>
    </location>
</feature>
<comment type="function">
    <text evidence="13">Bifunctional enzyme that catalyzes the formation of 4-diphosphocytidyl-2-C-methyl-D-erythritol from CTP and 2-C-methyl-D-erythritol 4-phosphate (MEP) (IspD), and catalyzes the conversion of 4-diphosphocytidyl-2-C-methyl-D-erythritol 2-phosphate (CDP-ME2P) to 2-C-methyl-D-erythritol 2,4-cyclodiphosphate (ME-CPP) with a corresponding release of cytidine 5-monophosphate (CMP) (IspF).</text>
</comment>
<keyword evidence="16" id="KW-1185">Reference proteome</keyword>
<organism evidence="15 16">
    <name type="scientific">Herbiconiux moechotypicola</name>
    <dbReference type="NCBI Taxonomy" id="637393"/>
    <lineage>
        <taxon>Bacteria</taxon>
        <taxon>Bacillati</taxon>
        <taxon>Actinomycetota</taxon>
        <taxon>Actinomycetes</taxon>
        <taxon>Micrococcales</taxon>
        <taxon>Microbacteriaceae</taxon>
        <taxon>Herbiconiux</taxon>
    </lineage>
</organism>
<dbReference type="HAMAP" id="MF_01520">
    <property type="entry name" value="IspDF"/>
    <property type="match status" value="1"/>
</dbReference>
<evidence type="ECO:0000256" key="11">
    <source>
        <dbReference type="ARBA" id="ARBA00023239"/>
    </source>
</evidence>
<keyword evidence="11 13" id="KW-0456">Lyase</keyword>
<dbReference type="RefSeq" id="WP_259480124.1">
    <property type="nucleotide sequence ID" value="NZ_BAAAQY010000008.1"/>
</dbReference>
<dbReference type="HAMAP" id="MF_00107">
    <property type="entry name" value="IspF"/>
    <property type="match status" value="1"/>
</dbReference>
<feature type="binding site" evidence="13">
    <location>
        <begin position="362"/>
        <end position="365"/>
    </location>
    <ligand>
        <name>4-CDP-2-C-methyl-D-erythritol 2-phosphate</name>
        <dbReference type="ChEBI" id="CHEBI:57919"/>
    </ligand>
</feature>
<reference evidence="15 16" key="1">
    <citation type="journal article" date="2019" name="Int. J. Syst. Evol. Microbiol.">
        <title>The Global Catalogue of Microorganisms (GCM) 10K type strain sequencing project: providing services to taxonomists for standard genome sequencing and annotation.</title>
        <authorList>
            <consortium name="The Broad Institute Genomics Platform"/>
            <consortium name="The Broad Institute Genome Sequencing Center for Infectious Disease"/>
            <person name="Wu L."/>
            <person name="Ma J."/>
        </authorList>
    </citation>
    <scope>NUCLEOTIDE SEQUENCE [LARGE SCALE GENOMIC DNA]</scope>
    <source>
        <strain evidence="15 16">JCM 16117</strain>
    </source>
</reference>
<proteinExistence type="inferred from homology"/>
<dbReference type="InterPro" id="IPR026596">
    <property type="entry name" value="IspD/F"/>
</dbReference>
<evidence type="ECO:0000256" key="2">
    <source>
        <dbReference type="ARBA" id="ARBA00001282"/>
    </source>
</evidence>
<evidence type="ECO:0000256" key="9">
    <source>
        <dbReference type="ARBA" id="ARBA00022723"/>
    </source>
</evidence>
<evidence type="ECO:0000256" key="1">
    <source>
        <dbReference type="ARBA" id="ARBA00000200"/>
    </source>
</evidence>
<evidence type="ECO:0000259" key="14">
    <source>
        <dbReference type="Pfam" id="PF02542"/>
    </source>
</evidence>
<comment type="caution">
    <text evidence="13">Lacks conserved residue(s) required for the propagation of feature annotation.</text>
</comment>
<accession>A0ABN3DRH1</accession>
<evidence type="ECO:0000256" key="6">
    <source>
        <dbReference type="ARBA" id="ARBA00009789"/>
    </source>
</evidence>
<dbReference type="InterPro" id="IPR003526">
    <property type="entry name" value="MECDP_synthase"/>
</dbReference>
<feature type="binding site" evidence="13">
    <location>
        <begin position="267"/>
        <end position="268"/>
    </location>
    <ligand>
        <name>4-CDP-2-C-methyl-D-erythritol 2-phosphate</name>
        <dbReference type="ChEBI" id="CHEBI:57919"/>
    </ligand>
</feature>
<dbReference type="InterPro" id="IPR020555">
    <property type="entry name" value="MECDP_synthase_CS"/>
</dbReference>
<dbReference type="InterPro" id="IPR029044">
    <property type="entry name" value="Nucleotide-diphossugar_trans"/>
</dbReference>
<feature type="site" description="Transition state stabilizer" evidence="13">
    <location>
        <position position="22"/>
    </location>
</feature>
<dbReference type="CDD" id="cd00554">
    <property type="entry name" value="MECDP_synthase"/>
    <property type="match status" value="1"/>
</dbReference>
<comment type="similarity">
    <text evidence="13">In the C-terminal section; belongs to the IspF family.</text>
</comment>
<dbReference type="Pfam" id="PF01128">
    <property type="entry name" value="IspD"/>
    <property type="match status" value="1"/>
</dbReference>
<dbReference type="InterPro" id="IPR018294">
    <property type="entry name" value="ISPD_synthase_CS"/>
</dbReference>
<dbReference type="PANTHER" id="PTHR32125:SF4">
    <property type="entry name" value="2-C-METHYL-D-ERYTHRITOL 4-PHOSPHATE CYTIDYLYLTRANSFERASE, CHLOROPLASTIC"/>
    <property type="match status" value="1"/>
</dbReference>
<dbReference type="Gene3D" id="3.90.550.10">
    <property type="entry name" value="Spore Coat Polysaccharide Biosynthesis Protein SpsA, Chain A"/>
    <property type="match status" value="1"/>
</dbReference>
<evidence type="ECO:0000256" key="5">
    <source>
        <dbReference type="ARBA" id="ARBA00004787"/>
    </source>
</evidence>
<dbReference type="InterPro" id="IPR001228">
    <property type="entry name" value="IspD"/>
</dbReference>
<comment type="similarity">
    <text evidence="6">Belongs to the IspD/TarI cytidylyltransferase family. IspD subfamily.</text>
</comment>
<sequence>MPVNEAAPRVGVVVVAAGSGTRLGLGVPKAFVEIAGRSILDRSLDAVRGLGEPVALVIVVPSEAVAPTTEMLVAAGTRAEVVAGGTTRQRSVALGLAVLPDTVETVLVHDAARAFTPTAVFERVVAEVRASGHGAIPVLPVTDTVRRVSERMCGETVDRSTLAAVQTPQGFPRAQLQQAYDEAADDLTDDAALVMAAGHPVSTVDGDASSFKITAPDDLRRADDLLRRNAVPVPRTGVGIDAHSFDPEAPLWVAGLHWPGEPGLAGHSDGDVVAHAICDALLGAAGLGDLGSLFGTADPALEGAHAEVFLVRTRAVLEAAGFRIGNVSVQLVANRPRFSARKAEADALLGGLLGAPVSVTATTTDGLGFPGRGDGATAIATALVFAAA</sequence>
<dbReference type="Gene3D" id="3.30.1330.50">
    <property type="entry name" value="2-C-methyl-D-erythritol 2,4-cyclodiphosphate synthase"/>
    <property type="match status" value="1"/>
</dbReference>
<dbReference type="NCBIfam" id="TIGR00453">
    <property type="entry name" value="ispD"/>
    <property type="match status" value="1"/>
</dbReference>
<evidence type="ECO:0000313" key="15">
    <source>
        <dbReference type="EMBL" id="GAA2240043.1"/>
    </source>
</evidence>
<gene>
    <name evidence="13" type="primary">ispDF</name>
    <name evidence="15" type="ORF">GCM10009851_26820</name>
</gene>
<feature type="region of interest" description="2-C-methyl-D-erythritol 4-phosphate cytidylyltransferase" evidence="13">
    <location>
        <begin position="1"/>
        <end position="234"/>
    </location>
</feature>
<comment type="caution">
    <text evidence="15">The sequence shown here is derived from an EMBL/GenBank/DDBJ whole genome shotgun (WGS) entry which is preliminary data.</text>
</comment>
<feature type="binding site" evidence="13">
    <location>
        <position position="241"/>
    </location>
    <ligand>
        <name>a divalent metal cation</name>
        <dbReference type="ChEBI" id="CHEBI:60240"/>
    </ligand>
</feature>
<dbReference type="CDD" id="cd02516">
    <property type="entry name" value="CDP-ME_synthetase"/>
    <property type="match status" value="1"/>
</dbReference>
<comment type="pathway">
    <text evidence="5 13">Isoprenoid biosynthesis; isopentenyl diphosphate biosynthesis via DXP pathway; isopentenyl diphosphate from 1-deoxy-D-xylulose 5-phosphate: step 2/6.</text>
</comment>
<keyword evidence="8 13" id="KW-0548">Nucleotidyltransferase</keyword>
<dbReference type="Pfam" id="PF02542">
    <property type="entry name" value="YgbB"/>
    <property type="match status" value="1"/>
</dbReference>
<dbReference type="NCBIfam" id="TIGR00151">
    <property type="entry name" value="ispF"/>
    <property type="match status" value="1"/>
</dbReference>
<evidence type="ECO:0000256" key="7">
    <source>
        <dbReference type="ARBA" id="ARBA00022679"/>
    </source>
</evidence>
<dbReference type="GO" id="GO:0016779">
    <property type="term" value="F:nucleotidyltransferase activity"/>
    <property type="evidence" value="ECO:0007669"/>
    <property type="project" value="UniProtKB-KW"/>
</dbReference>
<feature type="site" description="Transition state stabilizer" evidence="13">
    <location>
        <position position="29"/>
    </location>
</feature>
<feature type="site" description="Positions MEP for the nucleophilic attack" evidence="13">
    <location>
        <position position="159"/>
    </location>
</feature>
<evidence type="ECO:0000256" key="13">
    <source>
        <dbReference type="HAMAP-Rule" id="MF_01520"/>
    </source>
</evidence>